<dbReference type="InterPro" id="IPR029058">
    <property type="entry name" value="AB_hydrolase_fold"/>
</dbReference>
<evidence type="ECO:0000313" key="4">
    <source>
        <dbReference type="EMBL" id="OCB84644.1"/>
    </source>
</evidence>
<dbReference type="GO" id="GO:0016788">
    <property type="term" value="F:hydrolase activity, acting on ester bonds"/>
    <property type="evidence" value="ECO:0007669"/>
    <property type="project" value="UniProtKB-ARBA"/>
</dbReference>
<dbReference type="PANTHER" id="PTHR22946">
    <property type="entry name" value="DIENELACTONE HYDROLASE DOMAIN-CONTAINING PROTEIN-RELATED"/>
    <property type="match status" value="1"/>
</dbReference>
<organism evidence="4 5">
    <name type="scientific">Sanghuangporus baumii</name>
    <name type="common">Phellinus baumii</name>
    <dbReference type="NCBI Taxonomy" id="108892"/>
    <lineage>
        <taxon>Eukaryota</taxon>
        <taxon>Fungi</taxon>
        <taxon>Dikarya</taxon>
        <taxon>Basidiomycota</taxon>
        <taxon>Agaricomycotina</taxon>
        <taxon>Agaricomycetes</taxon>
        <taxon>Hymenochaetales</taxon>
        <taxon>Hymenochaetaceae</taxon>
        <taxon>Sanghuangporus</taxon>
    </lineage>
</organism>
<evidence type="ECO:0000313" key="5">
    <source>
        <dbReference type="Proteomes" id="UP000757232"/>
    </source>
</evidence>
<reference evidence="4" key="1">
    <citation type="submission" date="2016-06" db="EMBL/GenBank/DDBJ databases">
        <title>Draft Genome sequence of the fungus Inonotus baumii.</title>
        <authorList>
            <person name="Zhu H."/>
            <person name="Lin W."/>
        </authorList>
    </citation>
    <scope>NUCLEOTIDE SEQUENCE</scope>
    <source>
        <strain evidence="4">821</strain>
    </source>
</reference>
<dbReference type="InterPro" id="IPR000383">
    <property type="entry name" value="Xaa-Pro-like_dom"/>
</dbReference>
<accession>A0A9Q5HRQ0</accession>
<evidence type="ECO:0000259" key="3">
    <source>
        <dbReference type="Pfam" id="PF02129"/>
    </source>
</evidence>
<dbReference type="PANTHER" id="PTHR22946:SF9">
    <property type="entry name" value="POLYKETIDE TRANSFERASE AF380"/>
    <property type="match status" value="1"/>
</dbReference>
<keyword evidence="5" id="KW-1185">Reference proteome</keyword>
<gene>
    <name evidence="4" type="ORF">A7U60_g8163</name>
</gene>
<dbReference type="Pfam" id="PF02129">
    <property type="entry name" value="Peptidase_S15"/>
    <property type="match status" value="1"/>
</dbReference>
<feature type="domain" description="Xaa-Pro dipeptidyl-peptidase-like" evidence="3">
    <location>
        <begin position="22"/>
        <end position="170"/>
    </location>
</feature>
<dbReference type="Proteomes" id="UP000757232">
    <property type="component" value="Unassembled WGS sequence"/>
</dbReference>
<name>A0A9Q5HRQ0_SANBA</name>
<evidence type="ECO:0000256" key="2">
    <source>
        <dbReference type="SAM" id="MobiDB-lite"/>
    </source>
</evidence>
<keyword evidence="1" id="KW-0378">Hydrolase</keyword>
<dbReference type="AlphaFoldDB" id="A0A9Q5HRQ0"/>
<protein>
    <submittedName>
        <fullName evidence="4">Alpha/beta-hydrolase</fullName>
    </submittedName>
</protein>
<dbReference type="Gene3D" id="3.40.50.1820">
    <property type="entry name" value="alpha/beta hydrolase"/>
    <property type="match status" value="1"/>
</dbReference>
<sequence length="293" mass="32488">MISENDTPFELSNIKIPSKTSGWNLDAWKYVPKNKESGPPFPVIVMAHGFSANKKMGLAPYAEEFVGKGYACVVFDYRRFGDSDGSPRECVYTSEQLEDYRTVIAWVRQQEEFDSQSVILWGTSYSGGHAVSLASEQNLKLACAIAQCPYVGKAAKPPFGVFLKMSAYGIVDLLRQMVKREPLYISACAEPGKMGAMTTPDSIAGLERLVRDKRDYPNRISASSMFEFPFYNPSSKASKISCPLLLVIGERDELCPLDFVLRRVVRASKNVSESRTPGGKTDKALSFQQTLVS</sequence>
<dbReference type="OrthoDB" id="2498029at2759"/>
<evidence type="ECO:0000256" key="1">
    <source>
        <dbReference type="ARBA" id="ARBA00022801"/>
    </source>
</evidence>
<dbReference type="InterPro" id="IPR050261">
    <property type="entry name" value="FrsA_esterase"/>
</dbReference>
<comment type="caution">
    <text evidence="4">The sequence shown here is derived from an EMBL/GenBank/DDBJ whole genome shotgun (WGS) entry which is preliminary data.</text>
</comment>
<proteinExistence type="predicted"/>
<dbReference type="EMBL" id="LNZH02000214">
    <property type="protein sequence ID" value="OCB84644.1"/>
    <property type="molecule type" value="Genomic_DNA"/>
</dbReference>
<dbReference type="SUPFAM" id="SSF53474">
    <property type="entry name" value="alpha/beta-Hydrolases"/>
    <property type="match status" value="1"/>
</dbReference>
<feature type="region of interest" description="Disordered" evidence="2">
    <location>
        <begin position="271"/>
        <end position="293"/>
    </location>
</feature>